<evidence type="ECO:0000256" key="1">
    <source>
        <dbReference type="ARBA" id="ARBA00022679"/>
    </source>
</evidence>
<dbReference type="KEGG" id="ave:Arcve_0850"/>
<evidence type="ECO:0000256" key="2">
    <source>
        <dbReference type="ARBA" id="ARBA00022741"/>
    </source>
</evidence>
<comment type="pathway">
    <text evidence="6">Cofactor biosynthesis; coenzyme A biosynthesis.</text>
</comment>
<gene>
    <name evidence="7" type="ordered locus">Arcve_0850</name>
</gene>
<comment type="caution">
    <text evidence="6">Lacks conserved residue(s) required for the propagation of feature annotation.</text>
</comment>
<dbReference type="OrthoDB" id="15447at2157"/>
<dbReference type="HAMAP" id="MF_00590">
    <property type="entry name" value="Dephospho_CoA_kinase_GTP_dep"/>
    <property type="match status" value="1"/>
</dbReference>
<feature type="binding site" evidence="6">
    <location>
        <position position="52"/>
    </location>
    <ligand>
        <name>GTP</name>
        <dbReference type="ChEBI" id="CHEBI:37565"/>
    </ligand>
</feature>
<reference evidence="7 8" key="1">
    <citation type="submission" date="2011-03" db="EMBL/GenBank/DDBJ databases">
        <title>The complete genome of Archaeoglobus veneficus SNP6.</title>
        <authorList>
            <consortium name="US DOE Joint Genome Institute (JGI-PGF)"/>
            <person name="Lucas S."/>
            <person name="Copeland A."/>
            <person name="Lapidus A."/>
            <person name="Bruce D."/>
            <person name="Goodwin L."/>
            <person name="Pitluck S."/>
            <person name="Kyrpides N."/>
            <person name="Mavromatis K."/>
            <person name="Pagani I."/>
            <person name="Ivanova N."/>
            <person name="Mikhailova N."/>
            <person name="Lu M."/>
            <person name="Detter J.C."/>
            <person name="Tapia R."/>
            <person name="Han C."/>
            <person name="Land M."/>
            <person name="Hauser L."/>
            <person name="Markowitz V."/>
            <person name="Cheng J.-F."/>
            <person name="Hugenholtz P."/>
            <person name="Woyke T."/>
            <person name="Wu D."/>
            <person name="Spring S."/>
            <person name="Brambilla E."/>
            <person name="Klenk H.-P."/>
            <person name="Eisen J.A."/>
        </authorList>
    </citation>
    <scope>NUCLEOTIDE SEQUENCE [LARGE SCALE GENOMIC DNA]</scope>
    <source>
        <strain>SNP6</strain>
    </source>
</reference>
<evidence type="ECO:0000256" key="6">
    <source>
        <dbReference type="HAMAP-Rule" id="MF_00590"/>
    </source>
</evidence>
<dbReference type="EMBL" id="CP002588">
    <property type="protein sequence ID" value="AEA46864.1"/>
    <property type="molecule type" value="Genomic_DNA"/>
</dbReference>
<dbReference type="eggNOG" id="arCOG04076">
    <property type="taxonomic scope" value="Archaea"/>
</dbReference>
<feature type="binding site" evidence="6">
    <location>
        <position position="34"/>
    </location>
    <ligand>
        <name>GTP</name>
        <dbReference type="ChEBI" id="CHEBI:37565"/>
    </ligand>
</feature>
<dbReference type="HOGENOM" id="CLU_120795_0_0_2"/>
<dbReference type="EC" id="2.7.1.237" evidence="6"/>
<evidence type="ECO:0000313" key="8">
    <source>
        <dbReference type="Proteomes" id="UP000008136"/>
    </source>
</evidence>
<dbReference type="STRING" id="693661.Arcve_0850"/>
<keyword evidence="2 6" id="KW-0547">Nucleotide-binding</keyword>
<protein>
    <recommendedName>
        <fullName evidence="6">GTP-dependent dephospho-CoA kinase</fullName>
        <ecNumber evidence="6">2.7.1.237</ecNumber>
    </recommendedName>
    <alternativeName>
        <fullName evidence="6">Dephospho-coenzyme A kinase</fullName>
        <shortName evidence="6">DPCK</shortName>
    </alternativeName>
</protein>
<keyword evidence="5 6" id="KW-0342">GTP-binding</keyword>
<evidence type="ECO:0000256" key="5">
    <source>
        <dbReference type="ARBA" id="ARBA00023134"/>
    </source>
</evidence>
<evidence type="ECO:0000313" key="7">
    <source>
        <dbReference type="EMBL" id="AEA46864.1"/>
    </source>
</evidence>
<dbReference type="Pfam" id="PF04019">
    <property type="entry name" value="DUF359"/>
    <property type="match status" value="1"/>
</dbReference>
<dbReference type="Proteomes" id="UP000008136">
    <property type="component" value="Chromosome"/>
</dbReference>
<dbReference type="PANTHER" id="PTHR40732:SF1">
    <property type="entry name" value="GTP-DEPENDENT DEPHOSPHO-COA KINASE"/>
    <property type="match status" value="1"/>
</dbReference>
<dbReference type="GeneID" id="10393953"/>
<organism evidence="7 8">
    <name type="scientific">Archaeoglobus veneficus (strain DSM 11195 / SNP6)</name>
    <dbReference type="NCBI Taxonomy" id="693661"/>
    <lineage>
        <taxon>Archaea</taxon>
        <taxon>Methanobacteriati</taxon>
        <taxon>Methanobacteriota</taxon>
        <taxon>Archaeoglobi</taxon>
        <taxon>Archaeoglobales</taxon>
        <taxon>Archaeoglobaceae</taxon>
        <taxon>Archaeoglobus</taxon>
    </lineage>
</organism>
<dbReference type="GO" id="GO:0005525">
    <property type="term" value="F:GTP binding"/>
    <property type="evidence" value="ECO:0007669"/>
    <property type="project" value="UniProtKB-UniRule"/>
</dbReference>
<accession>F2KS23</accession>
<keyword evidence="4 6" id="KW-0173">Coenzyme A biosynthesis</keyword>
<dbReference type="PIRSF" id="PIRSF006533">
    <property type="entry name" value="UCP006533"/>
    <property type="match status" value="1"/>
</dbReference>
<comment type="catalytic activity">
    <reaction evidence="6">
        <text>3'-dephospho-CoA + GTP = GDP + CoA + H(+)</text>
        <dbReference type="Rhea" id="RHEA:61156"/>
        <dbReference type="ChEBI" id="CHEBI:15378"/>
        <dbReference type="ChEBI" id="CHEBI:37565"/>
        <dbReference type="ChEBI" id="CHEBI:57287"/>
        <dbReference type="ChEBI" id="CHEBI:57328"/>
        <dbReference type="ChEBI" id="CHEBI:58189"/>
        <dbReference type="EC" id="2.7.1.237"/>
    </reaction>
</comment>
<dbReference type="GO" id="GO:0016301">
    <property type="term" value="F:kinase activity"/>
    <property type="evidence" value="ECO:0007669"/>
    <property type="project" value="UniProtKB-UniRule"/>
</dbReference>
<dbReference type="AlphaFoldDB" id="F2KS23"/>
<evidence type="ECO:0000256" key="4">
    <source>
        <dbReference type="ARBA" id="ARBA00022993"/>
    </source>
</evidence>
<proteinExistence type="inferred from homology"/>
<dbReference type="InterPro" id="IPR007164">
    <property type="entry name" value="GTP-dep_dephospho-CoA_kin"/>
</dbReference>
<comment type="similarity">
    <text evidence="6">Belongs to the GTP-dependent DPCK family.</text>
</comment>
<sequence>MLRLPEELRKECRKPQGRLCSLDSVNPVAAVGDVVSYSLLSMGRKPVIIVFDGRTERRKFEQLEELERMTAEYERIEVENPPSTITYELVVALKRAVEVAAEGVRTKVFVKGEEDLALMPLVCLLPSGSVVYGQPGEGVVEVNVTPEKKLLILQLMEQMERLKRDGKNGEDVISLCRGWSNGDLR</sequence>
<dbReference type="GO" id="GO:0015937">
    <property type="term" value="P:coenzyme A biosynthetic process"/>
    <property type="evidence" value="ECO:0007669"/>
    <property type="project" value="UniProtKB-UniRule"/>
</dbReference>
<feature type="binding site" evidence="6">
    <location>
        <position position="33"/>
    </location>
    <ligand>
        <name>GTP</name>
        <dbReference type="ChEBI" id="CHEBI:37565"/>
    </ligand>
</feature>
<dbReference type="RefSeq" id="WP_013683536.1">
    <property type="nucleotide sequence ID" value="NC_015320.1"/>
</dbReference>
<name>F2KS23_ARCVS</name>
<keyword evidence="1 6" id="KW-0808">Transferase</keyword>
<feature type="binding site" evidence="6">
    <location>
        <position position="35"/>
    </location>
    <ligand>
        <name>GTP</name>
        <dbReference type="ChEBI" id="CHEBI:37565"/>
    </ligand>
</feature>
<evidence type="ECO:0000256" key="3">
    <source>
        <dbReference type="ARBA" id="ARBA00022777"/>
    </source>
</evidence>
<keyword evidence="3 6" id="KW-0418">Kinase</keyword>
<keyword evidence="8" id="KW-1185">Reference proteome</keyword>
<comment type="function">
    <text evidence="6">Catalyzes the GTP-dependent phosphorylation of the 3'-hydroxyl group of dephosphocoenzyme A to form coenzyme A (CoA).</text>
</comment>
<dbReference type="UniPathway" id="UPA00241"/>
<feature type="binding site" evidence="6">
    <location>
        <position position="114"/>
    </location>
    <ligand>
        <name>GTP</name>
        <dbReference type="ChEBI" id="CHEBI:37565"/>
    </ligand>
</feature>
<dbReference type="PANTHER" id="PTHR40732">
    <property type="entry name" value="UPF0218 PROTEIN TK1697"/>
    <property type="match status" value="1"/>
</dbReference>